<reference evidence="1" key="1">
    <citation type="submission" date="2020-04" db="EMBL/GenBank/DDBJ databases">
        <authorList>
            <person name="Chiriac C."/>
            <person name="Salcher M."/>
            <person name="Ghai R."/>
            <person name="Kavagutti S V."/>
        </authorList>
    </citation>
    <scope>NUCLEOTIDE SEQUENCE</scope>
</reference>
<name>A0A6J5P2D3_9CAUD</name>
<protein>
    <submittedName>
        <fullName evidence="1">Uncharacterized protein</fullName>
    </submittedName>
</protein>
<evidence type="ECO:0000313" key="1">
    <source>
        <dbReference type="EMBL" id="CAB4165503.1"/>
    </source>
</evidence>
<gene>
    <name evidence="1" type="ORF">UFOVP820_61</name>
</gene>
<dbReference type="EMBL" id="LR796771">
    <property type="protein sequence ID" value="CAB4165503.1"/>
    <property type="molecule type" value="Genomic_DNA"/>
</dbReference>
<organism evidence="1">
    <name type="scientific">uncultured Caudovirales phage</name>
    <dbReference type="NCBI Taxonomy" id="2100421"/>
    <lineage>
        <taxon>Viruses</taxon>
        <taxon>Duplodnaviria</taxon>
        <taxon>Heunggongvirae</taxon>
        <taxon>Uroviricota</taxon>
        <taxon>Caudoviricetes</taxon>
        <taxon>Peduoviridae</taxon>
        <taxon>Maltschvirus</taxon>
        <taxon>Maltschvirus maltsch</taxon>
    </lineage>
</organism>
<sequence length="178" mass="18223">MSRNISDVFGTIVPSGIGVFGEWDVRVTRADGTVEEKTLRNTVTAYGLNRIANRAVQATGTTPFYCVAVGTATAAPADTDGPTSLGEVVGGRKTSINLGAAAQSREWVFLTSTFGGFADGLTGIALQSAAIADLPTSSAVAGGIGNRVNGLGVTLQNSDLLSLTVRIRVGSHNQAHST</sequence>
<proteinExistence type="predicted"/>
<accession>A0A6J5P2D3</accession>